<dbReference type="EMBL" id="JYDU01000023">
    <property type="protein sequence ID" value="KRX98226.1"/>
    <property type="molecule type" value="Genomic_DNA"/>
</dbReference>
<dbReference type="AlphaFoldDB" id="A0A0V0YE63"/>
<accession>A0A0V0YE63</accession>
<protein>
    <submittedName>
        <fullName evidence="1">Uncharacterized protein</fullName>
    </submittedName>
</protein>
<sequence>MYLPTYQQRTRQLIFIFVKIRQHLLNNTVLSVNACHLLGNAVWCRLGSLAVDTKCRAANQ</sequence>
<name>A0A0V0YE63_TRIPS</name>
<proteinExistence type="predicted"/>
<evidence type="ECO:0000313" key="1">
    <source>
        <dbReference type="EMBL" id="KRX98226.1"/>
    </source>
</evidence>
<reference evidence="1 2" key="1">
    <citation type="submission" date="2015-01" db="EMBL/GenBank/DDBJ databases">
        <title>Evolution of Trichinella species and genotypes.</title>
        <authorList>
            <person name="Korhonen P.K."/>
            <person name="Edoardo P."/>
            <person name="Giuseppe L.R."/>
            <person name="Gasser R.B."/>
        </authorList>
    </citation>
    <scope>NUCLEOTIDE SEQUENCE [LARGE SCALE GENOMIC DNA]</scope>
    <source>
        <strain evidence="1">ISS141</strain>
    </source>
</reference>
<evidence type="ECO:0000313" key="2">
    <source>
        <dbReference type="Proteomes" id="UP000054815"/>
    </source>
</evidence>
<organism evidence="1 2">
    <name type="scientific">Trichinella pseudospiralis</name>
    <name type="common">Parasitic roundworm</name>
    <dbReference type="NCBI Taxonomy" id="6337"/>
    <lineage>
        <taxon>Eukaryota</taxon>
        <taxon>Metazoa</taxon>
        <taxon>Ecdysozoa</taxon>
        <taxon>Nematoda</taxon>
        <taxon>Enoplea</taxon>
        <taxon>Dorylaimia</taxon>
        <taxon>Trichinellida</taxon>
        <taxon>Trichinellidae</taxon>
        <taxon>Trichinella</taxon>
    </lineage>
</organism>
<dbReference type="Proteomes" id="UP000054815">
    <property type="component" value="Unassembled WGS sequence"/>
</dbReference>
<gene>
    <name evidence="1" type="ORF">T4E_6074</name>
</gene>
<comment type="caution">
    <text evidence="1">The sequence shown here is derived from an EMBL/GenBank/DDBJ whole genome shotgun (WGS) entry which is preliminary data.</text>
</comment>